<dbReference type="Proteomes" id="UP000199182">
    <property type="component" value="Unassembled WGS sequence"/>
</dbReference>
<evidence type="ECO:0000313" key="1">
    <source>
        <dbReference type="EMBL" id="SDM54505.1"/>
    </source>
</evidence>
<organism evidence="1 2">
    <name type="scientific">Acetanaerobacterium elongatum</name>
    <dbReference type="NCBI Taxonomy" id="258515"/>
    <lineage>
        <taxon>Bacteria</taxon>
        <taxon>Bacillati</taxon>
        <taxon>Bacillota</taxon>
        <taxon>Clostridia</taxon>
        <taxon>Eubacteriales</taxon>
        <taxon>Oscillospiraceae</taxon>
        <taxon>Acetanaerobacterium</taxon>
    </lineage>
</organism>
<dbReference type="STRING" id="258515.SAMN05192585_10164"/>
<sequence>MSIDSIVENACVQAIVTFQNKVDAEFIRSTTGLDAQDAAIARCRAIEKALPDMMQTALTIALTELVKNIEEKH</sequence>
<proteinExistence type="predicted"/>
<reference evidence="1 2" key="1">
    <citation type="submission" date="2016-10" db="EMBL/GenBank/DDBJ databases">
        <authorList>
            <person name="de Groot N.N."/>
        </authorList>
    </citation>
    <scope>NUCLEOTIDE SEQUENCE [LARGE SCALE GENOMIC DNA]</scope>
    <source>
        <strain evidence="1 2">CGMCC 1.5012</strain>
    </source>
</reference>
<accession>A0A1G9U4J9</accession>
<protein>
    <submittedName>
        <fullName evidence="1">Uncharacterized protein</fullName>
    </submittedName>
</protein>
<keyword evidence="2" id="KW-1185">Reference proteome</keyword>
<dbReference type="EMBL" id="FNID01000001">
    <property type="protein sequence ID" value="SDM54505.1"/>
    <property type="molecule type" value="Genomic_DNA"/>
</dbReference>
<name>A0A1G9U4J9_9FIRM</name>
<dbReference type="AlphaFoldDB" id="A0A1G9U4J9"/>
<gene>
    <name evidence="1" type="ORF">SAMN05192585_10164</name>
</gene>
<evidence type="ECO:0000313" key="2">
    <source>
        <dbReference type="Proteomes" id="UP000199182"/>
    </source>
</evidence>
<dbReference type="RefSeq" id="WP_143008006.1">
    <property type="nucleotide sequence ID" value="NZ_FNID01000001.1"/>
</dbReference>